<feature type="compositionally biased region" description="Basic and acidic residues" evidence="1">
    <location>
        <begin position="238"/>
        <end position="251"/>
    </location>
</feature>
<dbReference type="InterPro" id="IPR008490">
    <property type="entry name" value="Transposase_InsH_N"/>
</dbReference>
<feature type="domain" description="Transposase DDE" evidence="3">
    <location>
        <begin position="386"/>
        <end position="509"/>
    </location>
</feature>
<comment type="caution">
    <text evidence="4">The sequence shown here is derived from an EMBL/GenBank/DDBJ whole genome shotgun (WGS) entry which is preliminary data.</text>
</comment>
<dbReference type="NCBIfam" id="NF033551">
    <property type="entry name" value="transpos_IS1182"/>
    <property type="match status" value="1"/>
</dbReference>
<name>A0A5R9F0F1_9BACL</name>
<dbReference type="PANTHER" id="PTHR33408:SF2">
    <property type="entry name" value="TRANSPOSASE DDE DOMAIN-CONTAINING PROTEIN"/>
    <property type="match status" value="1"/>
</dbReference>
<dbReference type="Pfam" id="PF13751">
    <property type="entry name" value="DDE_Tnp_1_6"/>
    <property type="match status" value="1"/>
</dbReference>
<gene>
    <name evidence="4" type="ORF">FCL54_23475</name>
</gene>
<accession>A0A5R9F0F1</accession>
<dbReference type="OrthoDB" id="2236403at2"/>
<dbReference type="AlphaFoldDB" id="A0A5R9F0F1"/>
<dbReference type="Proteomes" id="UP000308230">
    <property type="component" value="Unassembled WGS sequence"/>
</dbReference>
<feature type="region of interest" description="Disordered" evidence="1">
    <location>
        <begin position="238"/>
        <end position="265"/>
    </location>
</feature>
<evidence type="ECO:0000313" key="5">
    <source>
        <dbReference type="Proteomes" id="UP000308230"/>
    </source>
</evidence>
<protein>
    <submittedName>
        <fullName evidence="4">IS1182 family transposase</fullName>
    </submittedName>
</protein>
<feature type="compositionally biased region" description="Polar residues" evidence="1">
    <location>
        <begin position="253"/>
        <end position="262"/>
    </location>
</feature>
<dbReference type="InterPro" id="IPR025668">
    <property type="entry name" value="Tnp_DDE_dom"/>
</dbReference>
<evidence type="ECO:0000313" key="4">
    <source>
        <dbReference type="EMBL" id="TLS34888.1"/>
    </source>
</evidence>
<dbReference type="RefSeq" id="WP_138129711.1">
    <property type="nucleotide sequence ID" value="NZ_SWLG01000044.1"/>
</dbReference>
<sequence>MKHDHISFIDYNMDQLILPLDLEVTIPTHHLARLVNEAVEQLDESLLLEQYKGGGRSSYHPKMMLKILVYAYADRIYSGRKIEKALQENIYLMWLSGNQKPDFRTINRFRSERIKPIIYDVFFSILELLHEKRLVKLEDYYLDGTKVEANANKYTWVWLKATKRYEKGLDEKFRKIVFDIERHLEGELQEDTLGVQEKLNEDPITSSDIQKTMDKVNEHLKKEPKDKTLKKAKKQLEKDLLPRKQKYEHQRKTANGRNSYSKTDPDATFMRMKEDHMKNGQLKAGYNIQIGTENQFITGFSLHQRAGDPKCLIPHLELLNQYRNLPDTIIADSGYGSEENYAYLEQLEKEAYVPYNTFENEKKKSWKQKVERAENMDYDEELDEFICANKKRLVFHYESKRTTENGFESIKRRYRCVECKDCPFQSQCAKGKESKTIMISMENRRQRREMKERLNSKEGKEKYSQRKIDVETVFGQTKFNQGFNRFHLRGLSKTTVEWGLVCAAHNLKKWENSIKRKTKIGS</sequence>
<keyword evidence="5" id="KW-1185">Reference proteome</keyword>
<dbReference type="PANTHER" id="PTHR33408">
    <property type="entry name" value="TRANSPOSASE"/>
    <property type="match status" value="1"/>
</dbReference>
<evidence type="ECO:0000256" key="1">
    <source>
        <dbReference type="SAM" id="MobiDB-lite"/>
    </source>
</evidence>
<dbReference type="Pfam" id="PF05598">
    <property type="entry name" value="DUF772"/>
    <property type="match status" value="1"/>
</dbReference>
<proteinExistence type="predicted"/>
<reference evidence="4 5" key="1">
    <citation type="submission" date="2019-04" db="EMBL/GenBank/DDBJ databases">
        <title>Bacillus caeni sp. nov., a bacterium isolated from mangrove sediment.</title>
        <authorList>
            <person name="Huang H."/>
            <person name="Mo K."/>
            <person name="Hu Y."/>
        </authorList>
    </citation>
    <scope>NUCLEOTIDE SEQUENCE [LARGE SCALE GENOMIC DNA]</scope>
    <source>
        <strain evidence="4 5">HB172195</strain>
    </source>
</reference>
<dbReference type="EMBL" id="SWLG01000044">
    <property type="protein sequence ID" value="TLS34888.1"/>
    <property type="molecule type" value="Genomic_DNA"/>
</dbReference>
<evidence type="ECO:0000259" key="2">
    <source>
        <dbReference type="Pfam" id="PF05598"/>
    </source>
</evidence>
<evidence type="ECO:0000259" key="3">
    <source>
        <dbReference type="Pfam" id="PF13751"/>
    </source>
</evidence>
<organism evidence="4 5">
    <name type="scientific">Exobacillus caeni</name>
    <dbReference type="NCBI Taxonomy" id="2574798"/>
    <lineage>
        <taxon>Bacteria</taxon>
        <taxon>Bacillati</taxon>
        <taxon>Bacillota</taxon>
        <taxon>Bacilli</taxon>
        <taxon>Bacillales</taxon>
        <taxon>Guptibacillaceae</taxon>
        <taxon>Exobacillus</taxon>
    </lineage>
</organism>
<dbReference type="InterPro" id="IPR047629">
    <property type="entry name" value="IS1182_transpos"/>
</dbReference>
<feature type="domain" description="Transposase InsH N-terminal" evidence="2">
    <location>
        <begin position="22"/>
        <end position="111"/>
    </location>
</feature>